<keyword evidence="2" id="KW-1185">Reference proteome</keyword>
<organism evidence="1 2">
    <name type="scientific">Lithospermum erythrorhizon</name>
    <name type="common">Purple gromwell</name>
    <name type="synonym">Lithospermum officinale var. erythrorhizon</name>
    <dbReference type="NCBI Taxonomy" id="34254"/>
    <lineage>
        <taxon>Eukaryota</taxon>
        <taxon>Viridiplantae</taxon>
        <taxon>Streptophyta</taxon>
        <taxon>Embryophyta</taxon>
        <taxon>Tracheophyta</taxon>
        <taxon>Spermatophyta</taxon>
        <taxon>Magnoliopsida</taxon>
        <taxon>eudicotyledons</taxon>
        <taxon>Gunneridae</taxon>
        <taxon>Pentapetalae</taxon>
        <taxon>asterids</taxon>
        <taxon>lamiids</taxon>
        <taxon>Boraginales</taxon>
        <taxon>Boraginaceae</taxon>
        <taxon>Boraginoideae</taxon>
        <taxon>Lithospermeae</taxon>
        <taxon>Lithospermum</taxon>
    </lineage>
</organism>
<sequence length="68" mass="7302">MIFCQISLQLSPLPLLELYNRNPNLALLCPPPTLALASNGRKMGVGDDERVARMMPDGASCIEASEGT</sequence>
<dbReference type="Proteomes" id="UP001454036">
    <property type="component" value="Unassembled WGS sequence"/>
</dbReference>
<evidence type="ECO:0000313" key="2">
    <source>
        <dbReference type="Proteomes" id="UP001454036"/>
    </source>
</evidence>
<dbReference type="AlphaFoldDB" id="A0AAV3QUH7"/>
<proteinExistence type="predicted"/>
<dbReference type="EMBL" id="BAABME010038343">
    <property type="protein sequence ID" value="GAA0166278.1"/>
    <property type="molecule type" value="Genomic_DNA"/>
</dbReference>
<gene>
    <name evidence="1" type="ORF">LIER_43752</name>
</gene>
<protein>
    <submittedName>
        <fullName evidence="1">Uncharacterized protein</fullName>
    </submittedName>
</protein>
<comment type="caution">
    <text evidence="1">The sequence shown here is derived from an EMBL/GenBank/DDBJ whole genome shotgun (WGS) entry which is preliminary data.</text>
</comment>
<evidence type="ECO:0000313" key="1">
    <source>
        <dbReference type="EMBL" id="GAA0166278.1"/>
    </source>
</evidence>
<name>A0AAV3QUH7_LITER</name>
<accession>A0AAV3QUH7</accession>
<reference evidence="1 2" key="1">
    <citation type="submission" date="2024-01" db="EMBL/GenBank/DDBJ databases">
        <title>The complete chloroplast genome sequence of Lithospermum erythrorhizon: insights into the phylogenetic relationship among Boraginaceae species and the maternal lineages of purple gromwells.</title>
        <authorList>
            <person name="Okada T."/>
            <person name="Watanabe K."/>
        </authorList>
    </citation>
    <scope>NUCLEOTIDE SEQUENCE [LARGE SCALE GENOMIC DNA]</scope>
</reference>